<accession>A0A3Q2ZNU5</accession>
<evidence type="ECO:0000256" key="1">
    <source>
        <dbReference type="SAM" id="Coils"/>
    </source>
</evidence>
<dbReference type="PANTHER" id="PTHR15286">
    <property type="entry name" value="RAS-ASSOCIATING DOMAIN CONTAINING PROTEIN"/>
    <property type="match status" value="1"/>
</dbReference>
<reference evidence="4" key="2">
    <citation type="submission" date="2025-09" db="UniProtKB">
        <authorList>
            <consortium name="Ensembl"/>
        </authorList>
    </citation>
    <scope>IDENTIFICATION</scope>
</reference>
<dbReference type="OMA" id="ELMHAEH"/>
<feature type="compositionally biased region" description="Basic and acidic residues" evidence="2">
    <location>
        <begin position="91"/>
        <end position="109"/>
    </location>
</feature>
<dbReference type="InterPro" id="IPR000159">
    <property type="entry name" value="RA_dom"/>
</dbReference>
<dbReference type="SMART" id="SM00314">
    <property type="entry name" value="RA"/>
    <property type="match status" value="1"/>
</dbReference>
<sequence length="392" mass="44759">MELKVWVDGAIRVVCGLSLDTSCQDVVIALAQATGQTGRYVLIMKFKGNERNLVADECPLQQLAKLGPLAAEVQFILRRNGPSLSEAPQKPSDDRHPPPQRLSELEPVKHKGPQKAFSLVPSTLPRRTKPNKTLSSSLAELTEPQVSTATPQMTPNIMNPLPPDPLKSPFREILQQQKKLHDLETQIEALEKETELWEHKVTSAAVPDPNPGLAQELKELEFQMKQNEIDLMYGEDWEKELKVEMEREQEMQRRLQQIHLSIDDQNYEIKVLQARSEHLEQDLQFKAQTESLSPEVESWQTGEALQTLTQELHNRLHFGEELDAALSETQWELQTAEERVKDRLETIEELNKELRQCNLQEFIQQAGVPLRPDPKKSLAANRVYLSKSSIRK</sequence>
<dbReference type="PANTHER" id="PTHR15286:SF11">
    <property type="entry name" value="RAS ASSOCIATION DOMAIN-CONTAINING PROTEIN 7"/>
    <property type="match status" value="1"/>
</dbReference>
<dbReference type="InterPro" id="IPR033593">
    <property type="entry name" value="N-RASSF"/>
</dbReference>
<name>A0A3Q2ZNU5_KRYMA</name>
<dbReference type="Proteomes" id="UP000264800">
    <property type="component" value="Unplaced"/>
</dbReference>
<dbReference type="Gene3D" id="3.10.20.90">
    <property type="entry name" value="Phosphatidylinositol 3-kinase Catalytic Subunit, Chain A, domain 1"/>
    <property type="match status" value="1"/>
</dbReference>
<feature type="region of interest" description="Disordered" evidence="2">
    <location>
        <begin position="82"/>
        <end position="157"/>
    </location>
</feature>
<feature type="coiled-coil region" evidence="1">
    <location>
        <begin position="319"/>
        <end position="360"/>
    </location>
</feature>
<dbReference type="RefSeq" id="XP_017285276.1">
    <property type="nucleotide sequence ID" value="XM_017429787.3"/>
</dbReference>
<keyword evidence="5" id="KW-1185">Reference proteome</keyword>
<dbReference type="PROSITE" id="PS50200">
    <property type="entry name" value="RA"/>
    <property type="match status" value="1"/>
</dbReference>
<dbReference type="AlphaFoldDB" id="A0A3Q2ZNU5"/>
<dbReference type="RefSeq" id="XP_017285275.1">
    <property type="nucleotide sequence ID" value="XM_017429786.3"/>
</dbReference>
<feature type="coiled-coil region" evidence="1">
    <location>
        <begin position="173"/>
        <end position="200"/>
    </location>
</feature>
<evidence type="ECO:0000259" key="3">
    <source>
        <dbReference type="PROSITE" id="PS50200"/>
    </source>
</evidence>
<feature type="domain" description="Ras-associating" evidence="3">
    <location>
        <begin position="1"/>
        <end position="82"/>
    </location>
</feature>
<evidence type="ECO:0000313" key="5">
    <source>
        <dbReference type="Proteomes" id="UP000264800"/>
    </source>
</evidence>
<dbReference type="Pfam" id="PF00788">
    <property type="entry name" value="RA"/>
    <property type="match status" value="1"/>
</dbReference>
<dbReference type="GeneTree" id="ENSGT00940000175971"/>
<dbReference type="InterPro" id="IPR029071">
    <property type="entry name" value="Ubiquitin-like_domsf"/>
</dbReference>
<evidence type="ECO:0000256" key="2">
    <source>
        <dbReference type="SAM" id="MobiDB-lite"/>
    </source>
</evidence>
<dbReference type="OrthoDB" id="10051571at2759"/>
<keyword evidence="1" id="KW-0175">Coiled coil</keyword>
<protein>
    <submittedName>
        <fullName evidence="4">Ras association domain-containing protein 7-like</fullName>
    </submittedName>
</protein>
<dbReference type="Ensembl" id="ENSKMAT00000005438.1">
    <property type="protein sequence ID" value="ENSKMAP00000005346.1"/>
    <property type="gene ID" value="ENSKMAG00000003996.1"/>
</dbReference>
<proteinExistence type="predicted"/>
<dbReference type="GO" id="GO:0007165">
    <property type="term" value="P:signal transduction"/>
    <property type="evidence" value="ECO:0007669"/>
    <property type="project" value="InterPro"/>
</dbReference>
<evidence type="ECO:0000313" key="4">
    <source>
        <dbReference type="Ensembl" id="ENSKMAP00000005346.1"/>
    </source>
</evidence>
<dbReference type="RefSeq" id="XP_037835825.1">
    <property type="nucleotide sequence ID" value="XM_037979897.1"/>
</dbReference>
<dbReference type="GeneID" id="108243981"/>
<dbReference type="KEGG" id="kmr:108243981"/>
<dbReference type="RefSeq" id="XP_017285277.1">
    <property type="nucleotide sequence ID" value="XM_017429788.3"/>
</dbReference>
<dbReference type="RefSeq" id="XP_024864737.1">
    <property type="nucleotide sequence ID" value="XM_025008969.2"/>
</dbReference>
<reference evidence="4" key="1">
    <citation type="submission" date="2025-08" db="UniProtKB">
        <authorList>
            <consortium name="Ensembl"/>
        </authorList>
    </citation>
    <scope>IDENTIFICATION</scope>
</reference>
<feature type="coiled-coil region" evidence="1">
    <location>
        <begin position="238"/>
        <end position="282"/>
    </location>
</feature>
<organism evidence="4 5">
    <name type="scientific">Kryptolebias marmoratus</name>
    <name type="common">Mangrove killifish</name>
    <name type="synonym">Rivulus marmoratus</name>
    <dbReference type="NCBI Taxonomy" id="37003"/>
    <lineage>
        <taxon>Eukaryota</taxon>
        <taxon>Metazoa</taxon>
        <taxon>Chordata</taxon>
        <taxon>Craniata</taxon>
        <taxon>Vertebrata</taxon>
        <taxon>Euteleostomi</taxon>
        <taxon>Actinopterygii</taxon>
        <taxon>Neopterygii</taxon>
        <taxon>Teleostei</taxon>
        <taxon>Neoteleostei</taxon>
        <taxon>Acanthomorphata</taxon>
        <taxon>Ovalentaria</taxon>
        <taxon>Atherinomorphae</taxon>
        <taxon>Cyprinodontiformes</taxon>
        <taxon>Rivulidae</taxon>
        <taxon>Kryptolebias</taxon>
    </lineage>
</organism>
<dbReference type="SUPFAM" id="SSF54236">
    <property type="entry name" value="Ubiquitin-like"/>
    <property type="match status" value="1"/>
</dbReference>
<feature type="compositionally biased region" description="Polar residues" evidence="2">
    <location>
        <begin position="131"/>
        <end position="157"/>
    </location>
</feature>